<name>A0ABV9CJU7_9ACTN</name>
<evidence type="ECO:0000256" key="5">
    <source>
        <dbReference type="ARBA" id="ARBA00022840"/>
    </source>
</evidence>
<evidence type="ECO:0000256" key="1">
    <source>
        <dbReference type="ARBA" id="ARBA00012906"/>
    </source>
</evidence>
<keyword evidence="2" id="KW-0808">Transferase</keyword>
<organism evidence="9 10">
    <name type="scientific">Sphaerisporangium dianthi</name>
    <dbReference type="NCBI Taxonomy" id="1436120"/>
    <lineage>
        <taxon>Bacteria</taxon>
        <taxon>Bacillati</taxon>
        <taxon>Actinomycetota</taxon>
        <taxon>Actinomycetes</taxon>
        <taxon>Streptosporangiales</taxon>
        <taxon>Streptosporangiaceae</taxon>
        <taxon>Sphaerisporangium</taxon>
    </lineage>
</organism>
<keyword evidence="4 9" id="KW-0418">Kinase</keyword>
<evidence type="ECO:0000256" key="3">
    <source>
        <dbReference type="ARBA" id="ARBA00022741"/>
    </source>
</evidence>
<comment type="catalytic activity">
    <reaction evidence="6">
        <text>dCMP + ATP = dCDP + ADP</text>
        <dbReference type="Rhea" id="RHEA:25094"/>
        <dbReference type="ChEBI" id="CHEBI:30616"/>
        <dbReference type="ChEBI" id="CHEBI:57566"/>
        <dbReference type="ChEBI" id="CHEBI:58593"/>
        <dbReference type="ChEBI" id="CHEBI:456216"/>
        <dbReference type="EC" id="2.7.4.25"/>
    </reaction>
</comment>
<dbReference type="GO" id="GO:0016301">
    <property type="term" value="F:kinase activity"/>
    <property type="evidence" value="ECO:0007669"/>
    <property type="project" value="UniProtKB-KW"/>
</dbReference>
<dbReference type="RefSeq" id="WP_380841423.1">
    <property type="nucleotide sequence ID" value="NZ_JBHSFP010000010.1"/>
</dbReference>
<evidence type="ECO:0000256" key="6">
    <source>
        <dbReference type="ARBA" id="ARBA00047615"/>
    </source>
</evidence>
<dbReference type="InterPro" id="IPR027417">
    <property type="entry name" value="P-loop_NTPase"/>
</dbReference>
<evidence type="ECO:0000256" key="2">
    <source>
        <dbReference type="ARBA" id="ARBA00022679"/>
    </source>
</evidence>
<proteinExistence type="predicted"/>
<evidence type="ECO:0000313" key="9">
    <source>
        <dbReference type="EMBL" id="MFC4532583.1"/>
    </source>
</evidence>
<dbReference type="SUPFAM" id="SSF52540">
    <property type="entry name" value="P-loop containing nucleoside triphosphate hydrolases"/>
    <property type="match status" value="1"/>
</dbReference>
<feature type="domain" description="Cytidylate kinase" evidence="8">
    <location>
        <begin position="63"/>
        <end position="95"/>
    </location>
</feature>
<protein>
    <recommendedName>
        <fullName evidence="1">(d)CMP kinase</fullName>
        <ecNumber evidence="1">2.7.4.25</ecNumber>
    </recommendedName>
</protein>
<keyword evidence="3" id="KW-0547">Nucleotide-binding</keyword>
<dbReference type="EC" id="2.7.4.25" evidence="1"/>
<evidence type="ECO:0000313" key="10">
    <source>
        <dbReference type="Proteomes" id="UP001596004"/>
    </source>
</evidence>
<reference evidence="10" key="1">
    <citation type="journal article" date="2019" name="Int. J. Syst. Evol. Microbiol.">
        <title>The Global Catalogue of Microorganisms (GCM) 10K type strain sequencing project: providing services to taxonomists for standard genome sequencing and annotation.</title>
        <authorList>
            <consortium name="The Broad Institute Genomics Platform"/>
            <consortium name="The Broad Institute Genome Sequencing Center for Infectious Disease"/>
            <person name="Wu L."/>
            <person name="Ma J."/>
        </authorList>
    </citation>
    <scope>NUCLEOTIDE SEQUENCE [LARGE SCALE GENOMIC DNA]</scope>
    <source>
        <strain evidence="10">CGMCC 4.7132</strain>
    </source>
</reference>
<keyword evidence="10" id="KW-1185">Reference proteome</keyword>
<evidence type="ECO:0000256" key="4">
    <source>
        <dbReference type="ARBA" id="ARBA00022777"/>
    </source>
</evidence>
<evidence type="ECO:0000256" key="7">
    <source>
        <dbReference type="ARBA" id="ARBA00048478"/>
    </source>
</evidence>
<comment type="caution">
    <text evidence="9">The sequence shown here is derived from an EMBL/GenBank/DDBJ whole genome shotgun (WGS) entry which is preliminary data.</text>
</comment>
<sequence length="231" mass="24256">MRGLPKTAAGTGKPIAAARASVAGEMVAAAKPSGAGEEIAASHPSGAGEVIAVGGPFGAGEVIAIDGPSGAGKTTLGRALAGELGAALVHMDDLYPGWDGLLGGVERLVEWVLRPRAEGRPARRRRYDWTLGAYAEWHEVPPSSPLVVEGAGAGAVAAGPYISRLIWVEAPPAVRRARALDRDGDVYRPHWERWARQERAYFATDRVRDRADLIIDTSEVPDALSAVLGSR</sequence>
<accession>A0ABV9CJU7</accession>
<evidence type="ECO:0000259" key="8">
    <source>
        <dbReference type="Pfam" id="PF02224"/>
    </source>
</evidence>
<dbReference type="EMBL" id="JBHSFP010000010">
    <property type="protein sequence ID" value="MFC4532583.1"/>
    <property type="molecule type" value="Genomic_DNA"/>
</dbReference>
<dbReference type="Gene3D" id="3.40.50.300">
    <property type="entry name" value="P-loop containing nucleotide triphosphate hydrolases"/>
    <property type="match status" value="1"/>
</dbReference>
<comment type="catalytic activity">
    <reaction evidence="7">
        <text>CMP + ATP = CDP + ADP</text>
        <dbReference type="Rhea" id="RHEA:11600"/>
        <dbReference type="ChEBI" id="CHEBI:30616"/>
        <dbReference type="ChEBI" id="CHEBI:58069"/>
        <dbReference type="ChEBI" id="CHEBI:60377"/>
        <dbReference type="ChEBI" id="CHEBI:456216"/>
        <dbReference type="EC" id="2.7.4.25"/>
    </reaction>
</comment>
<gene>
    <name evidence="9" type="ORF">ACFO60_17550</name>
</gene>
<dbReference type="InterPro" id="IPR011994">
    <property type="entry name" value="Cytidylate_kinase_dom"/>
</dbReference>
<keyword evidence="5" id="KW-0067">ATP-binding</keyword>
<dbReference type="Proteomes" id="UP001596004">
    <property type="component" value="Unassembled WGS sequence"/>
</dbReference>
<dbReference type="Pfam" id="PF02224">
    <property type="entry name" value="Cytidylate_kin"/>
    <property type="match status" value="1"/>
</dbReference>